<reference evidence="1" key="1">
    <citation type="journal article" date="2023" name="Mol. Phylogenet. Evol.">
        <title>Genome-scale phylogeny and comparative genomics of the fungal order Sordariales.</title>
        <authorList>
            <person name="Hensen N."/>
            <person name="Bonometti L."/>
            <person name="Westerberg I."/>
            <person name="Brannstrom I.O."/>
            <person name="Guillou S."/>
            <person name="Cros-Aarteil S."/>
            <person name="Calhoun S."/>
            <person name="Haridas S."/>
            <person name="Kuo A."/>
            <person name="Mondo S."/>
            <person name="Pangilinan J."/>
            <person name="Riley R."/>
            <person name="LaButti K."/>
            <person name="Andreopoulos B."/>
            <person name="Lipzen A."/>
            <person name="Chen C."/>
            <person name="Yan M."/>
            <person name="Daum C."/>
            <person name="Ng V."/>
            <person name="Clum A."/>
            <person name="Steindorff A."/>
            <person name="Ohm R.A."/>
            <person name="Martin F."/>
            <person name="Silar P."/>
            <person name="Natvig D.O."/>
            <person name="Lalanne C."/>
            <person name="Gautier V."/>
            <person name="Ament-Velasquez S.L."/>
            <person name="Kruys A."/>
            <person name="Hutchinson M.I."/>
            <person name="Powell A.J."/>
            <person name="Barry K."/>
            <person name="Miller A.N."/>
            <person name="Grigoriev I.V."/>
            <person name="Debuchy R."/>
            <person name="Gladieux P."/>
            <person name="Hiltunen Thoren M."/>
            <person name="Johannesson H."/>
        </authorList>
    </citation>
    <scope>NUCLEOTIDE SEQUENCE</scope>
    <source>
        <strain evidence="1">CBS 314.62</strain>
    </source>
</reference>
<evidence type="ECO:0000313" key="2">
    <source>
        <dbReference type="Proteomes" id="UP001270362"/>
    </source>
</evidence>
<gene>
    <name evidence="1" type="ORF">B0T22DRAFT_532267</name>
</gene>
<reference evidence="1" key="2">
    <citation type="submission" date="2023-06" db="EMBL/GenBank/DDBJ databases">
        <authorList>
            <consortium name="Lawrence Berkeley National Laboratory"/>
            <person name="Haridas S."/>
            <person name="Hensen N."/>
            <person name="Bonometti L."/>
            <person name="Westerberg I."/>
            <person name="Brannstrom I.O."/>
            <person name="Guillou S."/>
            <person name="Cros-Aarteil S."/>
            <person name="Calhoun S."/>
            <person name="Kuo A."/>
            <person name="Mondo S."/>
            <person name="Pangilinan J."/>
            <person name="Riley R."/>
            <person name="Labutti K."/>
            <person name="Andreopoulos B."/>
            <person name="Lipzen A."/>
            <person name="Chen C."/>
            <person name="Yanf M."/>
            <person name="Daum C."/>
            <person name="Ng V."/>
            <person name="Clum A."/>
            <person name="Steindorff A."/>
            <person name="Ohm R."/>
            <person name="Martin F."/>
            <person name="Silar P."/>
            <person name="Natvig D."/>
            <person name="Lalanne C."/>
            <person name="Gautier V."/>
            <person name="Ament-Velasquez S.L."/>
            <person name="Kruys A."/>
            <person name="Hutchinson M.I."/>
            <person name="Powell A.J."/>
            <person name="Barry K."/>
            <person name="Miller A.N."/>
            <person name="Grigoriev I.V."/>
            <person name="Debuchy R."/>
            <person name="Gladieux P."/>
            <person name="Thoren M.H."/>
            <person name="Johannesson H."/>
        </authorList>
    </citation>
    <scope>NUCLEOTIDE SEQUENCE</scope>
    <source>
        <strain evidence="1">CBS 314.62</strain>
    </source>
</reference>
<sequence>MGGGSWAAIGSAALANQAQQYRVQHPDFLGIVTPLMDRIAQSLCSFSAKFEQRERLLKRQRLVCPNAMGDFGSSRKKCGIISASKPLQDARPAIMHAGRQCRLTQEPSGAAVRHGMEMITPSSSWTCHLGTDKQPVALMIPRWPQGVNRSEEKWVLISRFCTTYWPVEQLQRGV</sequence>
<comment type="caution">
    <text evidence="1">The sequence shown here is derived from an EMBL/GenBank/DDBJ whole genome shotgun (WGS) entry which is preliminary data.</text>
</comment>
<evidence type="ECO:0000313" key="1">
    <source>
        <dbReference type="EMBL" id="KAK3692881.1"/>
    </source>
</evidence>
<protein>
    <submittedName>
        <fullName evidence="1">Uncharacterized protein</fullName>
    </submittedName>
</protein>
<organism evidence="1 2">
    <name type="scientific">Podospora appendiculata</name>
    <dbReference type="NCBI Taxonomy" id="314037"/>
    <lineage>
        <taxon>Eukaryota</taxon>
        <taxon>Fungi</taxon>
        <taxon>Dikarya</taxon>
        <taxon>Ascomycota</taxon>
        <taxon>Pezizomycotina</taxon>
        <taxon>Sordariomycetes</taxon>
        <taxon>Sordariomycetidae</taxon>
        <taxon>Sordariales</taxon>
        <taxon>Podosporaceae</taxon>
        <taxon>Podospora</taxon>
    </lineage>
</organism>
<dbReference type="Proteomes" id="UP001270362">
    <property type="component" value="Unassembled WGS sequence"/>
</dbReference>
<keyword evidence="2" id="KW-1185">Reference proteome</keyword>
<accession>A0AAE0XGI4</accession>
<dbReference type="EMBL" id="JAULSO010000001">
    <property type="protein sequence ID" value="KAK3692881.1"/>
    <property type="molecule type" value="Genomic_DNA"/>
</dbReference>
<proteinExistence type="predicted"/>
<dbReference type="AlphaFoldDB" id="A0AAE0XGI4"/>
<name>A0AAE0XGI4_9PEZI</name>